<dbReference type="PANTHER" id="PTHR31992">
    <property type="entry name" value="DOF ZINC FINGER PROTEIN DOF1.4-RELATED"/>
    <property type="match status" value="1"/>
</dbReference>
<evidence type="ECO:0000313" key="11">
    <source>
        <dbReference type="Proteomes" id="UP000243975"/>
    </source>
</evidence>
<comment type="caution">
    <text evidence="10">The sequence shown here is derived from an EMBL/GenBank/DDBJ whole genome shotgun (WGS) entry which is preliminary data.</text>
</comment>
<dbReference type="GO" id="GO:0003677">
    <property type="term" value="F:DNA binding"/>
    <property type="evidence" value="ECO:0007669"/>
    <property type="project" value="UniProtKB-KW"/>
</dbReference>
<dbReference type="STRING" id="59895.A0A118K673"/>
<keyword evidence="4" id="KW-0805">Transcription regulation</keyword>
<keyword evidence="2" id="KW-0863">Zinc-finger</keyword>
<dbReference type="GO" id="GO:0003700">
    <property type="term" value="F:DNA-binding transcription factor activity"/>
    <property type="evidence" value="ECO:0007669"/>
    <property type="project" value="InterPro"/>
</dbReference>
<dbReference type="AlphaFoldDB" id="A0A118K673"/>
<gene>
    <name evidence="10" type="ORF">Ccrd_011388</name>
</gene>
<evidence type="ECO:0000256" key="7">
    <source>
        <dbReference type="ARBA" id="ARBA00023242"/>
    </source>
</evidence>
<dbReference type="InterPro" id="IPR003851">
    <property type="entry name" value="Znf_Dof"/>
</dbReference>
<name>A0A118K673_CYNCS</name>
<dbReference type="InterPro" id="IPR045174">
    <property type="entry name" value="Dof"/>
</dbReference>
<evidence type="ECO:0000256" key="5">
    <source>
        <dbReference type="ARBA" id="ARBA00023125"/>
    </source>
</evidence>
<reference evidence="10 11" key="1">
    <citation type="journal article" date="2016" name="Sci. Rep.">
        <title>The genome sequence of the outbreeding globe artichoke constructed de novo incorporating a phase-aware low-pass sequencing strategy of F1 progeny.</title>
        <authorList>
            <person name="Scaglione D."/>
            <person name="Reyes-Chin-Wo S."/>
            <person name="Acquadro A."/>
            <person name="Froenicke L."/>
            <person name="Portis E."/>
            <person name="Beitel C."/>
            <person name="Tirone M."/>
            <person name="Mauro R."/>
            <person name="Lo Monaco A."/>
            <person name="Mauromicale G."/>
            <person name="Faccioli P."/>
            <person name="Cattivelli L."/>
            <person name="Rieseberg L."/>
            <person name="Michelmore R."/>
            <person name="Lanteri S."/>
        </authorList>
    </citation>
    <scope>NUCLEOTIDE SEQUENCE [LARGE SCALE GENOMIC DNA]</scope>
    <source>
        <strain evidence="10">2C</strain>
    </source>
</reference>
<keyword evidence="11" id="KW-1185">Reference proteome</keyword>
<evidence type="ECO:0000256" key="8">
    <source>
        <dbReference type="SAM" id="MobiDB-lite"/>
    </source>
</evidence>
<evidence type="ECO:0000313" key="10">
    <source>
        <dbReference type="EMBL" id="KVI10216.1"/>
    </source>
</evidence>
<feature type="domain" description="Dof-type" evidence="9">
    <location>
        <begin position="37"/>
        <end position="62"/>
    </location>
</feature>
<dbReference type="EMBL" id="LEKV01001026">
    <property type="protein sequence ID" value="KVI10216.1"/>
    <property type="molecule type" value="Genomic_DNA"/>
</dbReference>
<keyword evidence="3" id="KW-0862">Zinc</keyword>
<dbReference type="Gramene" id="KVI10216">
    <property type="protein sequence ID" value="KVI10216"/>
    <property type="gene ID" value="Ccrd_011388"/>
</dbReference>
<keyword evidence="1" id="KW-0479">Metal-binding</keyword>
<dbReference type="GO" id="GO:0008270">
    <property type="term" value="F:zinc ion binding"/>
    <property type="evidence" value="ECO:0007669"/>
    <property type="project" value="UniProtKB-KW"/>
</dbReference>
<dbReference type="Proteomes" id="UP000243975">
    <property type="component" value="Unassembled WGS sequence"/>
</dbReference>
<keyword evidence="6" id="KW-0804">Transcription</keyword>
<dbReference type="Pfam" id="PF02701">
    <property type="entry name" value="Zn_ribbon_Dof"/>
    <property type="match status" value="1"/>
</dbReference>
<accession>A0A118K673</accession>
<evidence type="ECO:0000256" key="4">
    <source>
        <dbReference type="ARBA" id="ARBA00023015"/>
    </source>
</evidence>
<keyword evidence="7" id="KW-0539">Nucleus</keyword>
<organism evidence="10 11">
    <name type="scientific">Cynara cardunculus var. scolymus</name>
    <name type="common">Globe artichoke</name>
    <name type="synonym">Cynara scolymus</name>
    <dbReference type="NCBI Taxonomy" id="59895"/>
    <lineage>
        <taxon>Eukaryota</taxon>
        <taxon>Viridiplantae</taxon>
        <taxon>Streptophyta</taxon>
        <taxon>Embryophyta</taxon>
        <taxon>Tracheophyta</taxon>
        <taxon>Spermatophyta</taxon>
        <taxon>Magnoliopsida</taxon>
        <taxon>eudicotyledons</taxon>
        <taxon>Gunneridae</taxon>
        <taxon>Pentapetalae</taxon>
        <taxon>asterids</taxon>
        <taxon>campanulids</taxon>
        <taxon>Asterales</taxon>
        <taxon>Asteraceae</taxon>
        <taxon>Carduoideae</taxon>
        <taxon>Cardueae</taxon>
        <taxon>Carduinae</taxon>
        <taxon>Cynara</taxon>
    </lineage>
</organism>
<sequence>MDNHANTTARLSHKELAGGVQVKSMEEKKAIRAEKPQALNCPRCTSSHTKFCYYNNYNLSQPSTSAGNDYETGMMMMMNSFMPASSNVNPMVCVDGFHKKYDDDDDDENNINDHQDTTNTAAASTGARLFFPLEDLKASTSHQVQGPGDDSNSYWSGGGSW</sequence>
<feature type="compositionally biased region" description="Polar residues" evidence="8">
    <location>
        <begin position="138"/>
        <end position="155"/>
    </location>
</feature>
<proteinExistence type="predicted"/>
<evidence type="ECO:0000256" key="3">
    <source>
        <dbReference type="ARBA" id="ARBA00022833"/>
    </source>
</evidence>
<evidence type="ECO:0000259" key="9">
    <source>
        <dbReference type="Pfam" id="PF02701"/>
    </source>
</evidence>
<evidence type="ECO:0000256" key="6">
    <source>
        <dbReference type="ARBA" id="ARBA00023163"/>
    </source>
</evidence>
<keyword evidence="5" id="KW-0238">DNA-binding</keyword>
<dbReference type="PANTHER" id="PTHR31992:SF281">
    <property type="entry name" value="DOF ZINC FINGER PROTEIN"/>
    <property type="match status" value="1"/>
</dbReference>
<feature type="region of interest" description="Disordered" evidence="8">
    <location>
        <begin position="138"/>
        <end position="161"/>
    </location>
</feature>
<evidence type="ECO:0000256" key="2">
    <source>
        <dbReference type="ARBA" id="ARBA00022771"/>
    </source>
</evidence>
<protein>
    <submittedName>
        <fullName evidence="10">Zinc finger, Dof-type</fullName>
    </submittedName>
</protein>
<evidence type="ECO:0000256" key="1">
    <source>
        <dbReference type="ARBA" id="ARBA00022723"/>
    </source>
</evidence>